<reference evidence="2" key="1">
    <citation type="submission" date="2022-05" db="EMBL/GenBank/DDBJ databases">
        <title>The Musa troglodytarum L. genome provides insights into the mechanism of non-climacteric behaviour and enrichment of carotenoids.</title>
        <authorList>
            <person name="Wang J."/>
        </authorList>
    </citation>
    <scope>NUCLEOTIDE SEQUENCE</scope>
    <source>
        <tissue evidence="2">Leaf</tissue>
    </source>
</reference>
<dbReference type="EMBL" id="CP097508">
    <property type="protein sequence ID" value="URE09697.1"/>
    <property type="molecule type" value="Genomic_DNA"/>
</dbReference>
<accession>A0A9E7K9V7</accession>
<organism evidence="2 3">
    <name type="scientific">Musa troglodytarum</name>
    <name type="common">fe'i banana</name>
    <dbReference type="NCBI Taxonomy" id="320322"/>
    <lineage>
        <taxon>Eukaryota</taxon>
        <taxon>Viridiplantae</taxon>
        <taxon>Streptophyta</taxon>
        <taxon>Embryophyta</taxon>
        <taxon>Tracheophyta</taxon>
        <taxon>Spermatophyta</taxon>
        <taxon>Magnoliopsida</taxon>
        <taxon>Liliopsida</taxon>
        <taxon>Zingiberales</taxon>
        <taxon>Musaceae</taxon>
        <taxon>Musa</taxon>
    </lineage>
</organism>
<feature type="compositionally biased region" description="Polar residues" evidence="1">
    <location>
        <begin position="18"/>
        <end position="34"/>
    </location>
</feature>
<proteinExistence type="predicted"/>
<protein>
    <submittedName>
        <fullName evidence="2">Uncharacterized protein</fullName>
    </submittedName>
</protein>
<evidence type="ECO:0000313" key="2">
    <source>
        <dbReference type="EMBL" id="URE09697.1"/>
    </source>
</evidence>
<name>A0A9E7K9V7_9LILI</name>
<sequence length="104" mass="11915">MADSTSLPSKHEAYIRGQNGSSCPPSTHKSQTQLDHPMAALRDLGISFRDYSRSCRHVAFSKRALKLDAEAREFAISIFFLWSHLFDGKDPIWVRMMILTINRF</sequence>
<feature type="region of interest" description="Disordered" evidence="1">
    <location>
        <begin position="1"/>
        <end position="34"/>
    </location>
</feature>
<dbReference type="Proteomes" id="UP001055439">
    <property type="component" value="Chromosome 6"/>
</dbReference>
<evidence type="ECO:0000256" key="1">
    <source>
        <dbReference type="SAM" id="MobiDB-lite"/>
    </source>
</evidence>
<gene>
    <name evidence="2" type="ORF">MUK42_35493</name>
</gene>
<dbReference type="AlphaFoldDB" id="A0A9E7K9V7"/>
<keyword evidence="3" id="KW-1185">Reference proteome</keyword>
<evidence type="ECO:0000313" key="3">
    <source>
        <dbReference type="Proteomes" id="UP001055439"/>
    </source>
</evidence>